<dbReference type="PROSITE" id="PS51707">
    <property type="entry name" value="CYTH"/>
    <property type="match status" value="1"/>
</dbReference>
<dbReference type="Proteomes" id="UP000177122">
    <property type="component" value="Unassembled WGS sequence"/>
</dbReference>
<dbReference type="InterPro" id="IPR038727">
    <property type="entry name" value="NadR/Ttd14_AAA_dom"/>
</dbReference>
<dbReference type="InterPro" id="IPR023577">
    <property type="entry name" value="CYTH_domain"/>
</dbReference>
<dbReference type="GO" id="GO:0070300">
    <property type="term" value="F:phosphatidic acid binding"/>
    <property type="evidence" value="ECO:0007669"/>
    <property type="project" value="TreeGrafter"/>
</dbReference>
<proteinExistence type="predicted"/>
<reference evidence="2 3" key="1">
    <citation type="journal article" date="2016" name="Nat. Commun.">
        <title>Thousands of microbial genomes shed light on interconnected biogeochemical processes in an aquifer system.</title>
        <authorList>
            <person name="Anantharaman K."/>
            <person name="Brown C.T."/>
            <person name="Hug L.A."/>
            <person name="Sharon I."/>
            <person name="Castelle C.J."/>
            <person name="Probst A.J."/>
            <person name="Thomas B.C."/>
            <person name="Singh A."/>
            <person name="Wilkins M.J."/>
            <person name="Karaoz U."/>
            <person name="Brodie E.L."/>
            <person name="Williams K.H."/>
            <person name="Hubbard S.S."/>
            <person name="Banfield J.F."/>
        </authorList>
    </citation>
    <scope>NUCLEOTIDE SEQUENCE [LARGE SCALE GENOMIC DNA]</scope>
</reference>
<dbReference type="SUPFAM" id="SSF52540">
    <property type="entry name" value="P-loop containing nucleoside triphosphate hydrolases"/>
    <property type="match status" value="1"/>
</dbReference>
<dbReference type="PANTHER" id="PTHR34932">
    <property type="entry name" value="TRPL TRANSLOCATION DEFECT PROTEIN 14"/>
    <property type="match status" value="1"/>
</dbReference>
<dbReference type="EMBL" id="MHLI01000021">
    <property type="protein sequence ID" value="OGZ04771.1"/>
    <property type="molecule type" value="Genomic_DNA"/>
</dbReference>
<name>A0A1G2CVT7_9BACT</name>
<dbReference type="InterPro" id="IPR033469">
    <property type="entry name" value="CYTH-like_dom_sf"/>
</dbReference>
<organism evidence="2 3">
    <name type="scientific">Candidatus Lloydbacteria bacterium RIFCSPHIGHO2_01_FULL_49_22</name>
    <dbReference type="NCBI Taxonomy" id="1798658"/>
    <lineage>
        <taxon>Bacteria</taxon>
        <taxon>Candidatus Lloydiibacteriota</taxon>
    </lineage>
</organism>
<protein>
    <recommendedName>
        <fullName evidence="1">CYTH domain-containing protein</fullName>
    </recommendedName>
</protein>
<dbReference type="InterPro" id="IPR027417">
    <property type="entry name" value="P-loop_NTPase"/>
</dbReference>
<dbReference type="SUPFAM" id="SSF55154">
    <property type="entry name" value="CYTH-like phosphatases"/>
    <property type="match status" value="1"/>
</dbReference>
<comment type="caution">
    <text evidence="2">The sequence shown here is derived from an EMBL/GenBank/DDBJ whole genome shotgun (WGS) entry which is preliminary data.</text>
</comment>
<dbReference type="GO" id="GO:0005525">
    <property type="term" value="F:GTP binding"/>
    <property type="evidence" value="ECO:0007669"/>
    <property type="project" value="TreeGrafter"/>
</dbReference>
<gene>
    <name evidence="2" type="ORF">A2845_06240</name>
</gene>
<dbReference type="GO" id="GO:0035091">
    <property type="term" value="F:phosphatidylinositol binding"/>
    <property type="evidence" value="ECO:0007669"/>
    <property type="project" value="TreeGrafter"/>
</dbReference>
<dbReference type="Pfam" id="PF01928">
    <property type="entry name" value="CYTH"/>
    <property type="match status" value="1"/>
</dbReference>
<dbReference type="PANTHER" id="PTHR34932:SF1">
    <property type="entry name" value="TRPL TRANSLOCATION DEFECT PROTEIN 14"/>
    <property type="match status" value="1"/>
</dbReference>
<dbReference type="InterPro" id="IPR053227">
    <property type="entry name" value="TRPL-trafficking_regulator"/>
</dbReference>
<accession>A0A1G2CVT7</accession>
<evidence type="ECO:0000259" key="1">
    <source>
        <dbReference type="PROSITE" id="PS51707"/>
    </source>
</evidence>
<dbReference type="Gene3D" id="2.40.320.10">
    <property type="entry name" value="Hypothetical Protein Pfu-838710-001"/>
    <property type="match status" value="1"/>
</dbReference>
<dbReference type="Pfam" id="PF13521">
    <property type="entry name" value="AAA_28"/>
    <property type="match status" value="1"/>
</dbReference>
<dbReference type="SMART" id="SM01118">
    <property type="entry name" value="CYTH"/>
    <property type="match status" value="1"/>
</dbReference>
<dbReference type="AlphaFoldDB" id="A0A1G2CVT7"/>
<evidence type="ECO:0000313" key="3">
    <source>
        <dbReference type="Proteomes" id="UP000177122"/>
    </source>
</evidence>
<feature type="domain" description="CYTH" evidence="1">
    <location>
        <begin position="206"/>
        <end position="362"/>
    </location>
</feature>
<dbReference type="Gene3D" id="3.40.50.300">
    <property type="entry name" value="P-loop containing nucleotide triphosphate hydrolases"/>
    <property type="match status" value="1"/>
</dbReference>
<evidence type="ECO:0000313" key="2">
    <source>
        <dbReference type="EMBL" id="OGZ04771.1"/>
    </source>
</evidence>
<sequence>MHIPKIVITGGPCGGKTTAMTFLIQKLSSIGYYPIVVPEAPTILMQSGITPVGGVFPLRVFQEHVIDLIVHLENTFHRAAVSLPHPKPILICDRGIMDALAYMPEDMFWDVVRSRGLDRSSMRDARYLGIFHLRSAALGAEAFYTTANNSVRLESVDEARIVDERTLQAWVGHPHVAIIDNEGKNFDDKLGLLWKKICRVLGFPIPLEIERKFLVEPVDLMLLGIPHQAVDIEQRYLVSPAADTVLRIRKRGQYGAYTYFETRKQEVRPSVRVETERFITPIEYLQFAQGQKSGTVILNKKRHCFVFKNQYFEFDVFAAPNHGLHLLEIELTEEQDVISLPPWIKVIRDVTDEREYSNYALATIK</sequence>